<sequence>MTVLHLLSCTLLVLVQHSKVWGHNIVNLRRGIQTHNAGTGTVDTMTKEKLDGLEKKFYETGKEMQNKKKLQQKQLVESDSLVSNLADTLGNAWVKIKRRNAPKACMGKVDITFIIDGSGSVNAPDFAKQLQFIKSLVKEFNVGPNALQVGVLQVCSNAVQEFNLNTHSTEAAILAAVDRIKQKRGGTNTALALSTARTSSFTAAEGDRPNVPNIVIVMTDGQSNNMVATAREATMLRNIASVSAIGVGSNVNTVELKAMATDPDSKYMFTVKDFCALSNIEITLATVTCEEATAAPTGITTKPAPSS</sequence>
<evidence type="ECO:0000256" key="6">
    <source>
        <dbReference type="SAM" id="SignalP"/>
    </source>
</evidence>
<dbReference type="GO" id="GO:0005576">
    <property type="term" value="C:extracellular region"/>
    <property type="evidence" value="ECO:0007669"/>
    <property type="project" value="UniProtKB-SubCell"/>
</dbReference>
<dbReference type="PANTHER" id="PTHR24020">
    <property type="entry name" value="COLLAGEN ALPHA"/>
    <property type="match status" value="1"/>
</dbReference>
<name>A0A1S3HHK1_LINAN</name>
<dbReference type="AlphaFoldDB" id="A0A1S3HHK1"/>
<dbReference type="InterPro" id="IPR036465">
    <property type="entry name" value="vWFA_dom_sf"/>
</dbReference>
<dbReference type="OrthoDB" id="6132182at2759"/>
<dbReference type="Pfam" id="PF00092">
    <property type="entry name" value="VWA"/>
    <property type="match status" value="1"/>
</dbReference>
<gene>
    <name evidence="9" type="primary">LOC106155337</name>
</gene>
<evidence type="ECO:0000256" key="2">
    <source>
        <dbReference type="ARBA" id="ARBA00022525"/>
    </source>
</evidence>
<keyword evidence="5" id="KW-0325">Glycoprotein</keyword>
<feature type="domain" description="VWFA" evidence="7">
    <location>
        <begin position="110"/>
        <end position="287"/>
    </location>
</feature>
<keyword evidence="8" id="KW-1185">Reference proteome</keyword>
<comment type="subcellular location">
    <subcellularLocation>
        <location evidence="1">Secreted</location>
    </subcellularLocation>
</comment>
<proteinExistence type="predicted"/>
<dbReference type="PRINTS" id="PR00453">
    <property type="entry name" value="VWFADOMAIN"/>
</dbReference>
<feature type="chain" id="PRO_5010255451" evidence="6">
    <location>
        <begin position="23"/>
        <end position="307"/>
    </location>
</feature>
<feature type="signal peptide" evidence="6">
    <location>
        <begin position="1"/>
        <end position="22"/>
    </location>
</feature>
<dbReference type="FunFam" id="3.40.50.410:FF:000004">
    <property type="entry name" value="collagen alpha-6(VI) chain"/>
    <property type="match status" value="1"/>
</dbReference>
<dbReference type="RefSeq" id="XP_013385580.1">
    <property type="nucleotide sequence ID" value="XM_013530126.1"/>
</dbReference>
<evidence type="ECO:0000256" key="5">
    <source>
        <dbReference type="ARBA" id="ARBA00023180"/>
    </source>
</evidence>
<keyword evidence="4" id="KW-0677">Repeat</keyword>
<dbReference type="PROSITE" id="PS50234">
    <property type="entry name" value="VWFA"/>
    <property type="match status" value="1"/>
</dbReference>
<dbReference type="GeneID" id="106155337"/>
<dbReference type="PANTHER" id="PTHR24020:SF20">
    <property type="entry name" value="PH DOMAIN-CONTAINING PROTEIN"/>
    <property type="match status" value="1"/>
</dbReference>
<protein>
    <submittedName>
        <fullName evidence="9">Collagen alpha-4(VI) chain-like isoform X1</fullName>
    </submittedName>
</protein>
<dbReference type="InterPro" id="IPR050525">
    <property type="entry name" value="ECM_Assembly_Org"/>
</dbReference>
<dbReference type="Gene3D" id="3.40.50.410">
    <property type="entry name" value="von Willebrand factor, type A domain"/>
    <property type="match status" value="1"/>
</dbReference>
<evidence type="ECO:0000259" key="7">
    <source>
        <dbReference type="PROSITE" id="PS50234"/>
    </source>
</evidence>
<accession>A0A1S3HHK1</accession>
<evidence type="ECO:0000256" key="1">
    <source>
        <dbReference type="ARBA" id="ARBA00004613"/>
    </source>
</evidence>
<keyword evidence="2" id="KW-0964">Secreted</keyword>
<evidence type="ECO:0000256" key="3">
    <source>
        <dbReference type="ARBA" id="ARBA00022729"/>
    </source>
</evidence>
<keyword evidence="3 6" id="KW-0732">Signal</keyword>
<evidence type="ECO:0000313" key="8">
    <source>
        <dbReference type="Proteomes" id="UP000085678"/>
    </source>
</evidence>
<dbReference type="Proteomes" id="UP000085678">
    <property type="component" value="Unplaced"/>
</dbReference>
<dbReference type="InterPro" id="IPR002035">
    <property type="entry name" value="VWF_A"/>
</dbReference>
<dbReference type="SMART" id="SM00327">
    <property type="entry name" value="VWA"/>
    <property type="match status" value="1"/>
</dbReference>
<organism evidence="8 9">
    <name type="scientific">Lingula anatina</name>
    <name type="common">Brachiopod</name>
    <name type="synonym">Lingula unguis</name>
    <dbReference type="NCBI Taxonomy" id="7574"/>
    <lineage>
        <taxon>Eukaryota</taxon>
        <taxon>Metazoa</taxon>
        <taxon>Spiralia</taxon>
        <taxon>Lophotrochozoa</taxon>
        <taxon>Brachiopoda</taxon>
        <taxon>Linguliformea</taxon>
        <taxon>Lingulata</taxon>
        <taxon>Lingulida</taxon>
        <taxon>Linguloidea</taxon>
        <taxon>Lingulidae</taxon>
        <taxon>Lingula</taxon>
    </lineage>
</organism>
<evidence type="ECO:0000256" key="4">
    <source>
        <dbReference type="ARBA" id="ARBA00022737"/>
    </source>
</evidence>
<dbReference type="SUPFAM" id="SSF53300">
    <property type="entry name" value="vWA-like"/>
    <property type="match status" value="1"/>
</dbReference>
<dbReference type="InParanoid" id="A0A1S3HHK1"/>
<evidence type="ECO:0000313" key="9">
    <source>
        <dbReference type="RefSeq" id="XP_013385580.1"/>
    </source>
</evidence>
<reference evidence="9" key="1">
    <citation type="submission" date="2025-08" db="UniProtKB">
        <authorList>
            <consortium name="RefSeq"/>
        </authorList>
    </citation>
    <scope>IDENTIFICATION</scope>
    <source>
        <tissue evidence="9">Gonads</tissue>
    </source>
</reference>
<dbReference type="KEGG" id="lak:106155337"/>